<keyword evidence="1" id="KW-0472">Membrane</keyword>
<feature type="transmembrane region" description="Helical" evidence="1">
    <location>
        <begin position="140"/>
        <end position="161"/>
    </location>
</feature>
<feature type="transmembrane region" description="Helical" evidence="1">
    <location>
        <begin position="12"/>
        <end position="39"/>
    </location>
</feature>
<dbReference type="InterPro" id="IPR021354">
    <property type="entry name" value="DUF2975"/>
</dbReference>
<keyword evidence="1" id="KW-0812">Transmembrane</keyword>
<name>A0ABP8FG61_9BACT</name>
<evidence type="ECO:0000313" key="2">
    <source>
        <dbReference type="EMBL" id="GAA4303106.1"/>
    </source>
</evidence>
<accession>A0ABP8FG61</accession>
<evidence type="ECO:0008006" key="4">
    <source>
        <dbReference type="Google" id="ProtNLM"/>
    </source>
</evidence>
<protein>
    <recommendedName>
        <fullName evidence="4">DUF2975 domain-containing protein</fullName>
    </recommendedName>
</protein>
<gene>
    <name evidence="2" type="ORF">GCM10023143_06120</name>
</gene>
<sequence length="171" mass="19971">MKQTSHRRIIYWAYRLVSVWLFFQLLYLVWRVFTLVHAANSRAPFFEHGQSNRWETANSLFHLLLPVVILSLLQDLLGSLRKQTAFDPGIIRKVRWIGFVYLGYALLEYVVFTIVPPWFTGQQRYPLVYGSSLLMGLLNLSGELFFGLLILALAGVFRYGLRLRRESELTI</sequence>
<reference evidence="3" key="1">
    <citation type="journal article" date="2019" name="Int. J. Syst. Evol. Microbiol.">
        <title>The Global Catalogue of Microorganisms (GCM) 10K type strain sequencing project: providing services to taxonomists for standard genome sequencing and annotation.</title>
        <authorList>
            <consortium name="The Broad Institute Genomics Platform"/>
            <consortium name="The Broad Institute Genome Sequencing Center for Infectious Disease"/>
            <person name="Wu L."/>
            <person name="Ma J."/>
        </authorList>
    </citation>
    <scope>NUCLEOTIDE SEQUENCE [LARGE SCALE GENOMIC DNA]</scope>
    <source>
        <strain evidence="3">JCM 17664</strain>
    </source>
</reference>
<dbReference type="Pfam" id="PF11188">
    <property type="entry name" value="DUF2975"/>
    <property type="match status" value="1"/>
</dbReference>
<organism evidence="2 3">
    <name type="scientific">Compostibacter hankyongensis</name>
    <dbReference type="NCBI Taxonomy" id="1007089"/>
    <lineage>
        <taxon>Bacteria</taxon>
        <taxon>Pseudomonadati</taxon>
        <taxon>Bacteroidota</taxon>
        <taxon>Chitinophagia</taxon>
        <taxon>Chitinophagales</taxon>
        <taxon>Chitinophagaceae</taxon>
        <taxon>Compostibacter</taxon>
    </lineage>
</organism>
<feature type="transmembrane region" description="Helical" evidence="1">
    <location>
        <begin position="99"/>
        <end position="120"/>
    </location>
</feature>
<evidence type="ECO:0000313" key="3">
    <source>
        <dbReference type="Proteomes" id="UP001501207"/>
    </source>
</evidence>
<evidence type="ECO:0000256" key="1">
    <source>
        <dbReference type="SAM" id="Phobius"/>
    </source>
</evidence>
<dbReference type="RefSeq" id="WP_344975142.1">
    <property type="nucleotide sequence ID" value="NZ_BAABFN010000001.1"/>
</dbReference>
<keyword evidence="3" id="KW-1185">Reference proteome</keyword>
<dbReference type="Proteomes" id="UP001501207">
    <property type="component" value="Unassembled WGS sequence"/>
</dbReference>
<feature type="transmembrane region" description="Helical" evidence="1">
    <location>
        <begin position="59"/>
        <end position="78"/>
    </location>
</feature>
<proteinExistence type="predicted"/>
<comment type="caution">
    <text evidence="2">The sequence shown here is derived from an EMBL/GenBank/DDBJ whole genome shotgun (WGS) entry which is preliminary data.</text>
</comment>
<keyword evidence="1" id="KW-1133">Transmembrane helix</keyword>
<dbReference type="EMBL" id="BAABFN010000001">
    <property type="protein sequence ID" value="GAA4303106.1"/>
    <property type="molecule type" value="Genomic_DNA"/>
</dbReference>